<evidence type="ECO:0000313" key="2">
    <source>
        <dbReference type="EMBL" id="WYJ99002.1"/>
    </source>
</evidence>
<organism evidence="2 3">
    <name type="scientific">Candidatus Enterococcus palustris</name>
    <dbReference type="NCBI Taxonomy" id="1834189"/>
    <lineage>
        <taxon>Bacteria</taxon>
        <taxon>Bacillati</taxon>
        <taxon>Bacillota</taxon>
        <taxon>Bacilli</taxon>
        <taxon>Lactobacillales</taxon>
        <taxon>Enterococcaceae</taxon>
        <taxon>Enterococcus</taxon>
    </lineage>
</organism>
<dbReference type="InterPro" id="IPR005915">
    <property type="entry name" value="Tandem_5TM"/>
</dbReference>
<evidence type="ECO:0008006" key="4">
    <source>
        <dbReference type="Google" id="ProtNLM"/>
    </source>
</evidence>
<evidence type="ECO:0000256" key="1">
    <source>
        <dbReference type="SAM" id="Phobius"/>
    </source>
</evidence>
<feature type="transmembrane region" description="Helical" evidence="1">
    <location>
        <begin position="172"/>
        <end position="194"/>
    </location>
</feature>
<feature type="transmembrane region" description="Helical" evidence="1">
    <location>
        <begin position="121"/>
        <end position="141"/>
    </location>
</feature>
<keyword evidence="1" id="KW-1133">Transmembrane helix</keyword>
<dbReference type="Proteomes" id="UP000194948">
    <property type="component" value="Chromosome"/>
</dbReference>
<dbReference type="RefSeq" id="WP_086312301.1">
    <property type="nucleotide sequence ID" value="NZ_CP147244.1"/>
</dbReference>
<dbReference type="EMBL" id="CP147244">
    <property type="protein sequence ID" value="WYJ99002.1"/>
    <property type="molecule type" value="Genomic_DNA"/>
</dbReference>
<evidence type="ECO:0000313" key="3">
    <source>
        <dbReference type="Proteomes" id="UP000194948"/>
    </source>
</evidence>
<dbReference type="NCBIfam" id="TIGR01218">
    <property type="entry name" value="Gpos_tandem_5TM"/>
    <property type="match status" value="1"/>
</dbReference>
<keyword evidence="1" id="KW-0812">Transmembrane</keyword>
<dbReference type="AlphaFoldDB" id="A0AAQ3W955"/>
<feature type="transmembrane region" description="Helical" evidence="1">
    <location>
        <begin position="200"/>
        <end position="222"/>
    </location>
</feature>
<protein>
    <recommendedName>
        <fullName evidence="4">Tandem five-TM protein</fullName>
    </recommendedName>
</protein>
<sequence>MKNSNLKAPYKNNRYRVICSDSKQYLIDADSPWFGYVFFGLSWLVPQKAYILDERDADDLLVRHVDIKNNNKMSLIWLSLIILGFNIILPNLVNTFYRNSTIKYSQIHQFGDSVTIIPSTMHSLLLLILASFPAIIIRIFLAQRSKRGIVNKIQYKNLPFTKIKIIPATISIVIKNIVVYFFLALLVITAGFFLVISEGYWIISLSFTLLLLFFLLTNNLALSNDKYKIREIKEK</sequence>
<accession>A0AAQ3W955</accession>
<proteinExistence type="predicted"/>
<reference evidence="3" key="1">
    <citation type="submission" date="2017-05" db="EMBL/GenBank/DDBJ databases">
        <title>The Genome Sequence of EEnterococcus faecalis 9F2_4866.</title>
        <authorList>
            <consortium name="The Broad Institute Genomics Platform"/>
            <consortium name="The Broad Institute Genomic Center for Infectious Diseases"/>
            <person name="Earl A."/>
            <person name="Manson A."/>
            <person name="Schwartman J."/>
            <person name="Gilmore M."/>
            <person name="Abouelleil A."/>
            <person name="Cao P."/>
            <person name="Chapman S."/>
            <person name="Cusick C."/>
            <person name="Shea T."/>
            <person name="Young S."/>
            <person name="Neafsey D."/>
            <person name="Nusbaum C."/>
            <person name="Birren B."/>
        </authorList>
    </citation>
    <scope>NUCLEOTIDE SEQUENCE [LARGE SCALE GENOMIC DNA]</scope>
    <source>
        <strain evidence="3">7F3_DIV0205</strain>
    </source>
</reference>
<dbReference type="Pfam" id="PF04276">
    <property type="entry name" value="DUF443"/>
    <property type="match status" value="1"/>
</dbReference>
<keyword evidence="1" id="KW-0472">Membrane</keyword>
<name>A0AAQ3W955_9ENTE</name>
<reference evidence="2 3" key="2">
    <citation type="submission" date="2024-03" db="EMBL/GenBank/DDBJ databases">
        <title>The Genome Sequence of Enterococcus sp. DIV0205d.</title>
        <authorList>
            <consortium name="The Broad Institute Genomics Platform"/>
            <consortium name="The Broad Institute Microbial Omics Core"/>
            <consortium name="The Broad Institute Genomic Center for Infectious Diseases"/>
            <person name="Earl A."/>
            <person name="Manson A."/>
            <person name="Gilmore M."/>
            <person name="Schwartman J."/>
            <person name="Shea T."/>
            <person name="Abouelleil A."/>
            <person name="Cao P."/>
            <person name="Chapman S."/>
            <person name="Cusick C."/>
            <person name="Young S."/>
            <person name="Neafsey D."/>
            <person name="Nusbaum C."/>
            <person name="Birren B."/>
        </authorList>
    </citation>
    <scope>NUCLEOTIDE SEQUENCE [LARGE SCALE GENOMIC DNA]</scope>
    <source>
        <strain evidence="2 3">7F3_DIV0205</strain>
    </source>
</reference>
<gene>
    <name evidence="2" type="ORF">A5821_000078</name>
</gene>
<feature type="transmembrane region" description="Helical" evidence="1">
    <location>
        <begin position="73"/>
        <end position="93"/>
    </location>
</feature>
<keyword evidence="3" id="KW-1185">Reference proteome</keyword>